<dbReference type="EnsemblMetazoa" id="PPA12221.1">
    <property type="protein sequence ID" value="PPA12221.1"/>
    <property type="gene ID" value="WBGene00101775"/>
</dbReference>
<accession>A0A8R1U8M4</accession>
<dbReference type="CDD" id="cd18989">
    <property type="entry name" value="LGIC_ECD_cation"/>
    <property type="match status" value="1"/>
</dbReference>
<dbReference type="Pfam" id="PF10317">
    <property type="entry name" value="7TM_GPCR_Srd"/>
    <property type="match status" value="1"/>
</dbReference>
<dbReference type="InterPro" id="IPR036734">
    <property type="entry name" value="Neur_chan_lig-bd_sf"/>
</dbReference>
<dbReference type="PANTHER" id="PTHR22945">
    <property type="entry name" value="SERPENTINE RECEPTOR, CLASS D DELTA"/>
    <property type="match status" value="1"/>
</dbReference>
<dbReference type="Pfam" id="PF02931">
    <property type="entry name" value="Neur_chan_LBD"/>
    <property type="match status" value="1"/>
</dbReference>
<gene>
    <name evidence="6" type="primary">WBGene00101775</name>
</gene>
<dbReference type="GO" id="GO:1904315">
    <property type="term" value="F:transmitter-gated monoatomic ion channel activity involved in regulation of postsynaptic membrane potential"/>
    <property type="evidence" value="ECO:0000318"/>
    <property type="project" value="GO_Central"/>
</dbReference>
<name>A0A2A6C4K5_PRIPA</name>
<dbReference type="Gene3D" id="1.20.58.390">
    <property type="entry name" value="Neurotransmitter-gated ion-channel transmembrane domain"/>
    <property type="match status" value="1"/>
</dbReference>
<keyword evidence="4" id="KW-1133">Transmembrane helix</keyword>
<accession>A0A2A6C4K5</accession>
<dbReference type="InterPro" id="IPR036719">
    <property type="entry name" value="Neuro-gated_channel_TM_sf"/>
</dbReference>
<dbReference type="AlphaFoldDB" id="A0A2A6C4K5"/>
<dbReference type="GO" id="GO:1902495">
    <property type="term" value="C:transmembrane transporter complex"/>
    <property type="evidence" value="ECO:0000318"/>
    <property type="project" value="GO_Central"/>
</dbReference>
<dbReference type="Gene3D" id="2.70.170.10">
    <property type="entry name" value="Neurotransmitter-gated ion-channel ligand-binding domain"/>
    <property type="match status" value="1"/>
</dbReference>
<dbReference type="InterPro" id="IPR018000">
    <property type="entry name" value="Neurotransmitter_ion_chnl_CS"/>
</dbReference>
<evidence type="ECO:0000256" key="4">
    <source>
        <dbReference type="ARBA" id="ARBA00022989"/>
    </source>
</evidence>
<keyword evidence="7" id="KW-1185">Reference proteome</keyword>
<organism evidence="6 7">
    <name type="scientific">Pristionchus pacificus</name>
    <name type="common">Parasitic nematode worm</name>
    <dbReference type="NCBI Taxonomy" id="54126"/>
    <lineage>
        <taxon>Eukaryota</taxon>
        <taxon>Metazoa</taxon>
        <taxon>Ecdysozoa</taxon>
        <taxon>Nematoda</taxon>
        <taxon>Chromadorea</taxon>
        <taxon>Rhabditida</taxon>
        <taxon>Rhabditina</taxon>
        <taxon>Diplogasteromorpha</taxon>
        <taxon>Diplogasteroidea</taxon>
        <taxon>Neodiplogasteridae</taxon>
        <taxon>Pristionchus</taxon>
    </lineage>
</organism>
<dbReference type="SUPFAM" id="SSF63712">
    <property type="entry name" value="Nicotinic receptor ligand binding domain-like"/>
    <property type="match status" value="1"/>
</dbReference>
<comment type="subcellular location">
    <subcellularLocation>
        <location evidence="1">Membrane</location>
        <topology evidence="1">Multi-pass membrane protein</topology>
    </subcellularLocation>
</comment>
<dbReference type="InterPro" id="IPR006202">
    <property type="entry name" value="Neur_chan_lig-bd"/>
</dbReference>
<dbReference type="GO" id="GO:0005886">
    <property type="term" value="C:plasma membrane"/>
    <property type="evidence" value="ECO:0000318"/>
    <property type="project" value="GO_Central"/>
</dbReference>
<reference evidence="6" key="2">
    <citation type="submission" date="2022-06" db="UniProtKB">
        <authorList>
            <consortium name="EnsemblMetazoa"/>
        </authorList>
    </citation>
    <scope>IDENTIFICATION</scope>
    <source>
        <strain evidence="6">PS312</strain>
    </source>
</reference>
<dbReference type="FunFam" id="1.20.58.390:FF:000217">
    <property type="entry name" value="Uncharacterized protein"/>
    <property type="match status" value="1"/>
</dbReference>
<protein>
    <submittedName>
        <fullName evidence="6">G protein-coupled receptor</fullName>
    </submittedName>
</protein>
<dbReference type="SUPFAM" id="SSF90112">
    <property type="entry name" value="Neurotransmitter-gated ion-channel transmembrane pore"/>
    <property type="match status" value="1"/>
</dbReference>
<reference evidence="7" key="1">
    <citation type="journal article" date="2008" name="Nat. Genet.">
        <title>The Pristionchus pacificus genome provides a unique perspective on nematode lifestyle and parasitism.</title>
        <authorList>
            <person name="Dieterich C."/>
            <person name="Clifton S.W."/>
            <person name="Schuster L.N."/>
            <person name="Chinwalla A."/>
            <person name="Delehaunty K."/>
            <person name="Dinkelacker I."/>
            <person name="Fulton L."/>
            <person name="Fulton R."/>
            <person name="Godfrey J."/>
            <person name="Minx P."/>
            <person name="Mitreva M."/>
            <person name="Roeseler W."/>
            <person name="Tian H."/>
            <person name="Witte H."/>
            <person name="Yang S.P."/>
            <person name="Wilson R.K."/>
            <person name="Sommer R.J."/>
        </authorList>
    </citation>
    <scope>NUCLEOTIDE SEQUENCE [LARGE SCALE GENOMIC DNA]</scope>
    <source>
        <strain evidence="7">PS312</strain>
    </source>
</reference>
<evidence type="ECO:0000256" key="5">
    <source>
        <dbReference type="ARBA" id="ARBA00023136"/>
    </source>
</evidence>
<dbReference type="GO" id="GO:0034220">
    <property type="term" value="P:monoatomic ion transmembrane transport"/>
    <property type="evidence" value="ECO:0000318"/>
    <property type="project" value="GO_Central"/>
</dbReference>
<dbReference type="InterPro" id="IPR050920">
    <property type="entry name" value="Nematode_rcpt-like_delta"/>
</dbReference>
<dbReference type="GO" id="GO:0045202">
    <property type="term" value="C:synapse"/>
    <property type="evidence" value="ECO:0000318"/>
    <property type="project" value="GO_Central"/>
</dbReference>
<dbReference type="GO" id="GO:0043005">
    <property type="term" value="C:neuron projection"/>
    <property type="evidence" value="ECO:0000318"/>
    <property type="project" value="GO_Central"/>
</dbReference>
<keyword evidence="3" id="KW-0812">Transmembrane</keyword>
<keyword evidence="5" id="KW-0472">Membrane</keyword>
<dbReference type="GO" id="GO:0098794">
    <property type="term" value="C:postsynapse"/>
    <property type="evidence" value="ECO:0007669"/>
    <property type="project" value="GOC"/>
</dbReference>
<dbReference type="PANTHER" id="PTHR22945:SF40">
    <property type="entry name" value="SERPENTINE RECEPTOR, CLASS D (DELTA)-RELATED"/>
    <property type="match status" value="1"/>
</dbReference>
<evidence type="ECO:0000313" key="7">
    <source>
        <dbReference type="Proteomes" id="UP000005239"/>
    </source>
</evidence>
<dbReference type="GO" id="GO:0005231">
    <property type="term" value="F:excitatory extracellular ligand-gated monoatomic ion channel activity"/>
    <property type="evidence" value="ECO:0000318"/>
    <property type="project" value="GO_Central"/>
</dbReference>
<dbReference type="GO" id="GO:0042391">
    <property type="term" value="P:regulation of membrane potential"/>
    <property type="evidence" value="ECO:0000318"/>
    <property type="project" value="GO_Central"/>
</dbReference>
<dbReference type="InterPro" id="IPR019421">
    <property type="entry name" value="7TM_GPCR_serpentine_rcpt_Srd"/>
</dbReference>
<comment type="similarity">
    <text evidence="2">Belongs to the nematode receptor-like protein srd family.</text>
</comment>
<proteinExistence type="inferred from homology"/>
<sequence length="590" mass="67031">MLLSFALVFISSLRTHATNPSHRLPNDTYELTPVTISLQYARLIRVLEPEHQHRNLVGVFVDWQDPRLQWNSSEYGGIDHIYVTRFSVWIPEFYPCERRVIILFFSHIVVYSSHAMVVYPEQILSIRVNSSGFLNTFFTFSAYFSCEFDIYRFPFDKQNCFYCFILYNYSHKDELRFNAKFAHRPFIYDTSEWALKMHGIKNMVSLDSDFNIGLVYYNITLSRRPQFWVGLVITPTFVIGSLIIIGLFFGQGVDIVNNAVGLGLTTMMSMMAIVGILANALAKSAYIPILGWYVIAEIVIITFAVLALLYSEMIGNVTHFLLIAACTEIYRTPSALSSYSVLLLITSSLDMIAAVVSLSLAVSLQESEGVMLFVFIGPCTLAGAQFCHFMQSFHCGLLMQSAVLLSISLSFRLWMLERRSITASLNLRRILLKICVVSAVPAAITVIAFHNVAKFDIIIPRLVGQIYSSFDLRPLSFFSLQNLNVKATVALMIVVYNTGLISAIIIRRRLLRKLLSLQLSERLRHQMVFNSLTAQMFLPLSSVISCVMWALDFFGIYQSQWIQRCALMMSSSFALGSPIINLVYLRPYRA</sequence>
<dbReference type="InterPro" id="IPR038050">
    <property type="entry name" value="Neuro_actylchol_rec"/>
</dbReference>
<evidence type="ECO:0000256" key="1">
    <source>
        <dbReference type="ARBA" id="ARBA00004141"/>
    </source>
</evidence>
<dbReference type="GO" id="GO:0007268">
    <property type="term" value="P:chemical synaptic transmission"/>
    <property type="evidence" value="ECO:0000318"/>
    <property type="project" value="GO_Central"/>
</dbReference>
<evidence type="ECO:0000256" key="3">
    <source>
        <dbReference type="ARBA" id="ARBA00022692"/>
    </source>
</evidence>
<dbReference type="OrthoDB" id="5866477at2759"/>
<dbReference type="Proteomes" id="UP000005239">
    <property type="component" value="Unassembled WGS sequence"/>
</dbReference>
<dbReference type="PROSITE" id="PS00236">
    <property type="entry name" value="NEUROTR_ION_CHANNEL"/>
    <property type="match status" value="1"/>
</dbReference>
<evidence type="ECO:0000256" key="2">
    <source>
        <dbReference type="ARBA" id="ARBA00009166"/>
    </source>
</evidence>
<evidence type="ECO:0000313" key="6">
    <source>
        <dbReference type="EnsemblMetazoa" id="PPA12221.1"/>
    </source>
</evidence>